<feature type="compositionally biased region" description="Polar residues" evidence="1">
    <location>
        <begin position="1"/>
        <end position="11"/>
    </location>
</feature>
<evidence type="ECO:0000313" key="3">
    <source>
        <dbReference type="EMBL" id="OTF99250.1"/>
    </source>
</evidence>
<dbReference type="InParanoid" id="A0A251SP11"/>
<organism evidence="3 4">
    <name type="scientific">Helianthus annuus</name>
    <name type="common">Common sunflower</name>
    <dbReference type="NCBI Taxonomy" id="4232"/>
    <lineage>
        <taxon>Eukaryota</taxon>
        <taxon>Viridiplantae</taxon>
        <taxon>Streptophyta</taxon>
        <taxon>Embryophyta</taxon>
        <taxon>Tracheophyta</taxon>
        <taxon>Spermatophyta</taxon>
        <taxon>Magnoliopsida</taxon>
        <taxon>eudicotyledons</taxon>
        <taxon>Gunneridae</taxon>
        <taxon>Pentapetalae</taxon>
        <taxon>asterids</taxon>
        <taxon>campanulids</taxon>
        <taxon>Asterales</taxon>
        <taxon>Asteraceae</taxon>
        <taxon>Asteroideae</taxon>
        <taxon>Heliantheae alliance</taxon>
        <taxon>Heliantheae</taxon>
        <taxon>Helianthus</taxon>
    </lineage>
</organism>
<dbReference type="EMBL" id="CM007903">
    <property type="protein sequence ID" value="OTF99250.1"/>
    <property type="molecule type" value="Genomic_DNA"/>
</dbReference>
<reference evidence="3" key="2">
    <citation type="submission" date="2017-02" db="EMBL/GenBank/DDBJ databases">
        <title>Sunflower complete genome.</title>
        <authorList>
            <person name="Langlade N."/>
            <person name="Munos S."/>
        </authorList>
    </citation>
    <scope>NUCLEOTIDE SEQUENCE [LARGE SCALE GENOMIC DNA]</scope>
    <source>
        <tissue evidence="3">Leaves</tissue>
    </source>
</reference>
<protein>
    <submittedName>
        <fullName evidence="2">Pyruvate, phosphate dikinase</fullName>
        <ecNumber evidence="2">2.7.9.1</ecNumber>
    </submittedName>
</protein>
<dbReference type="Proteomes" id="UP000215914">
    <property type="component" value="Chromosome 14"/>
</dbReference>
<reference evidence="2" key="3">
    <citation type="submission" date="2020-06" db="EMBL/GenBank/DDBJ databases">
        <title>Helianthus annuus Genome sequencing and assembly Release 2.</title>
        <authorList>
            <person name="Gouzy J."/>
            <person name="Langlade N."/>
            <person name="Munos S."/>
        </authorList>
    </citation>
    <scope>NUCLEOTIDE SEQUENCE</scope>
    <source>
        <tissue evidence="2">Leaves</tissue>
    </source>
</reference>
<reference evidence="2 4" key="1">
    <citation type="journal article" date="2017" name="Nature">
        <title>The sunflower genome provides insights into oil metabolism, flowering and Asterid evolution.</title>
        <authorList>
            <person name="Badouin H."/>
            <person name="Gouzy J."/>
            <person name="Grassa C.J."/>
            <person name="Murat F."/>
            <person name="Staton S.E."/>
            <person name="Cottret L."/>
            <person name="Lelandais-Briere C."/>
            <person name="Owens G.L."/>
            <person name="Carrere S."/>
            <person name="Mayjonade B."/>
            <person name="Legrand L."/>
            <person name="Gill N."/>
            <person name="Kane N.C."/>
            <person name="Bowers J.E."/>
            <person name="Hubner S."/>
            <person name="Bellec A."/>
            <person name="Berard A."/>
            <person name="Berges H."/>
            <person name="Blanchet N."/>
            <person name="Boniface M.C."/>
            <person name="Brunel D."/>
            <person name="Catrice O."/>
            <person name="Chaidir N."/>
            <person name="Claudel C."/>
            <person name="Donnadieu C."/>
            <person name="Faraut T."/>
            <person name="Fievet G."/>
            <person name="Helmstetter N."/>
            <person name="King M."/>
            <person name="Knapp S.J."/>
            <person name="Lai Z."/>
            <person name="Le Paslier M.C."/>
            <person name="Lippi Y."/>
            <person name="Lorenzon L."/>
            <person name="Mandel J.R."/>
            <person name="Marage G."/>
            <person name="Marchand G."/>
            <person name="Marquand E."/>
            <person name="Bret-Mestries E."/>
            <person name="Morien E."/>
            <person name="Nambeesan S."/>
            <person name="Nguyen T."/>
            <person name="Pegot-Espagnet P."/>
            <person name="Pouilly N."/>
            <person name="Raftis F."/>
            <person name="Sallet E."/>
            <person name="Schiex T."/>
            <person name="Thomas J."/>
            <person name="Vandecasteele C."/>
            <person name="Vares D."/>
            <person name="Vear F."/>
            <person name="Vautrin S."/>
            <person name="Crespi M."/>
            <person name="Mangin B."/>
            <person name="Burke J.M."/>
            <person name="Salse J."/>
            <person name="Munos S."/>
            <person name="Vincourt P."/>
            <person name="Rieseberg L.H."/>
            <person name="Langlade N.B."/>
        </authorList>
    </citation>
    <scope>NUCLEOTIDE SEQUENCE [LARGE SCALE GENOMIC DNA]</scope>
    <source>
        <strain evidence="4">cv. SF193</strain>
        <tissue evidence="2">Leaves</tissue>
    </source>
</reference>
<dbReference type="EC" id="2.7.9.1" evidence="2"/>
<dbReference type="GO" id="GO:0050242">
    <property type="term" value="F:pyruvate, phosphate dikinase activity"/>
    <property type="evidence" value="ECO:0007669"/>
    <property type="project" value="UniProtKB-EC"/>
</dbReference>
<dbReference type="Gramene" id="mRNA:HanXRQr2_Chr14g0659071">
    <property type="protein sequence ID" value="mRNA:HanXRQr2_Chr14g0659071"/>
    <property type="gene ID" value="HanXRQr2_Chr14g0659071"/>
</dbReference>
<dbReference type="EMBL" id="MNCJ02000329">
    <property type="protein sequence ID" value="KAF5770407.1"/>
    <property type="molecule type" value="Genomic_DNA"/>
</dbReference>
<keyword evidence="4" id="KW-1185">Reference proteome</keyword>
<keyword evidence="2" id="KW-0808">Transferase</keyword>
<accession>A0A251SP11</accession>
<feature type="region of interest" description="Disordered" evidence="1">
    <location>
        <begin position="1"/>
        <end position="20"/>
    </location>
</feature>
<dbReference type="AlphaFoldDB" id="A0A251SP11"/>
<gene>
    <name evidence="3" type="ORF">HannXRQ_Chr14g0454471</name>
    <name evidence="2" type="ORF">HanXRQr2_Chr14g0659071</name>
</gene>
<name>A0A251SP11_HELAN</name>
<evidence type="ECO:0000256" key="1">
    <source>
        <dbReference type="SAM" id="MobiDB-lite"/>
    </source>
</evidence>
<proteinExistence type="predicted"/>
<sequence>MRLQKKPSSLHSEQRSHSDDVRVLYQKVVGQLIKMATEKGCAANPNLKVSSE</sequence>
<keyword evidence="2" id="KW-0670">Pyruvate</keyword>
<evidence type="ECO:0000313" key="4">
    <source>
        <dbReference type="Proteomes" id="UP000215914"/>
    </source>
</evidence>
<evidence type="ECO:0000313" key="2">
    <source>
        <dbReference type="EMBL" id="KAF5770407.1"/>
    </source>
</evidence>